<evidence type="ECO:0000313" key="4">
    <source>
        <dbReference type="Proteomes" id="UP000326170"/>
    </source>
</evidence>
<feature type="compositionally biased region" description="Low complexity" evidence="1">
    <location>
        <begin position="44"/>
        <end position="56"/>
    </location>
</feature>
<gene>
    <name evidence="3" type="ORF">GCU68_05610</name>
</gene>
<dbReference type="KEGG" id="nas:GCU68_05610"/>
<protein>
    <submittedName>
        <fullName evidence="3">Stage II sporulation protein M</fullName>
    </submittedName>
</protein>
<feature type="compositionally biased region" description="Basic and acidic residues" evidence="1">
    <location>
        <begin position="1"/>
        <end position="33"/>
    </location>
</feature>
<dbReference type="PANTHER" id="PTHR35337:SF1">
    <property type="entry name" value="SLR1478 PROTEIN"/>
    <property type="match status" value="1"/>
</dbReference>
<name>A0A5P9P1N4_9EURY</name>
<feature type="transmembrane region" description="Helical" evidence="2">
    <location>
        <begin position="285"/>
        <end position="306"/>
    </location>
</feature>
<feature type="region of interest" description="Disordered" evidence="1">
    <location>
        <begin position="1"/>
        <end position="67"/>
    </location>
</feature>
<accession>A0A5P9P1N4</accession>
<dbReference type="OrthoDB" id="86288at2157"/>
<dbReference type="RefSeq" id="WP_152939723.1">
    <property type="nucleotide sequence ID" value="NZ_CP045488.1"/>
</dbReference>
<feature type="transmembrane region" description="Helical" evidence="2">
    <location>
        <begin position="239"/>
        <end position="265"/>
    </location>
</feature>
<evidence type="ECO:0000256" key="2">
    <source>
        <dbReference type="SAM" id="Phobius"/>
    </source>
</evidence>
<dbReference type="InterPro" id="IPR002798">
    <property type="entry name" value="SpoIIM-like"/>
</dbReference>
<dbReference type="GeneID" id="42300504"/>
<sequence>MNERGADREGRSETGVERHTGDDRGESRSEHPTVDLSTDAEETPSSPGSGPDIGGDAEPPEPPDSATVRRWTSLTVALAVIAFVTATTILAAHAATQAAAGAAALGLGLGTLAVVGRTTPTVFGMLDDAWAEHRPYVWFSTGVFAFGGVVGALLYAAGIDLTELFLEMIMEEFGEDDLSSEGGLELSASFFIMNNTPPFVAAIAGALTLGAVTLLIMVFNGVLVGNIVAAMGAQTGFGVIFALLVPHGIFELPALFVAAGVGFRVVHRVGQRIAGSRTSLVTKRYLARTTALVGFAWLLLVLAAFVEAYVTGLVADALVAV</sequence>
<evidence type="ECO:0000313" key="3">
    <source>
        <dbReference type="EMBL" id="QFU82042.1"/>
    </source>
</evidence>
<keyword evidence="2" id="KW-1133">Transmembrane helix</keyword>
<dbReference type="AlphaFoldDB" id="A0A5P9P1N4"/>
<feature type="transmembrane region" description="Helical" evidence="2">
    <location>
        <begin position="71"/>
        <end position="91"/>
    </location>
</feature>
<keyword evidence="4" id="KW-1185">Reference proteome</keyword>
<dbReference type="Pfam" id="PF01944">
    <property type="entry name" value="SpoIIM"/>
    <property type="match status" value="1"/>
</dbReference>
<proteinExistence type="predicted"/>
<reference evidence="3 4" key="1">
    <citation type="journal article" date="2007" name="Int. J. Syst. Evol. Microbiol.">
        <title>Natronorubrum sulfidifaciens sp. nov., an extremely haloalkaliphilic archaeon isolated from Aiding salt lake in Xin-Jiang, China.</title>
        <authorList>
            <person name="Cui H.L."/>
            <person name="Tohty D."/>
            <person name="Liu H.C."/>
            <person name="Liu S.J."/>
            <person name="Oren A."/>
            <person name="Zhou P.J."/>
        </authorList>
    </citation>
    <scope>NUCLEOTIDE SEQUENCE [LARGE SCALE GENOMIC DNA]</scope>
    <source>
        <strain evidence="3 4">7-3</strain>
    </source>
</reference>
<dbReference type="PANTHER" id="PTHR35337">
    <property type="entry name" value="SLR1478 PROTEIN"/>
    <property type="match status" value="1"/>
</dbReference>
<feature type="transmembrane region" description="Helical" evidence="2">
    <location>
        <begin position="98"/>
        <end position="116"/>
    </location>
</feature>
<organism evidence="3 4">
    <name type="scientific">Natronorubrum aibiense</name>
    <dbReference type="NCBI Taxonomy" id="348826"/>
    <lineage>
        <taxon>Archaea</taxon>
        <taxon>Methanobacteriati</taxon>
        <taxon>Methanobacteriota</taxon>
        <taxon>Stenosarchaea group</taxon>
        <taxon>Halobacteria</taxon>
        <taxon>Halobacteriales</taxon>
        <taxon>Natrialbaceae</taxon>
        <taxon>Natronorubrum</taxon>
    </lineage>
</organism>
<keyword evidence="2" id="KW-0472">Membrane</keyword>
<keyword evidence="2" id="KW-0812">Transmembrane</keyword>
<dbReference type="Proteomes" id="UP000326170">
    <property type="component" value="Chromosome"/>
</dbReference>
<feature type="transmembrane region" description="Helical" evidence="2">
    <location>
        <begin position="199"/>
        <end position="219"/>
    </location>
</feature>
<evidence type="ECO:0000256" key="1">
    <source>
        <dbReference type="SAM" id="MobiDB-lite"/>
    </source>
</evidence>
<dbReference type="EMBL" id="CP045488">
    <property type="protein sequence ID" value="QFU82042.1"/>
    <property type="molecule type" value="Genomic_DNA"/>
</dbReference>
<feature type="transmembrane region" description="Helical" evidence="2">
    <location>
        <begin position="136"/>
        <end position="158"/>
    </location>
</feature>